<evidence type="ECO:0000313" key="1">
    <source>
        <dbReference type="EMBL" id="RBM04407.1"/>
    </source>
</evidence>
<dbReference type="PANTHER" id="PTHR34472:SF1">
    <property type="entry name" value="SULFUR CARRIER PROTEIN THIS"/>
    <property type="match status" value="1"/>
</dbReference>
<dbReference type="Gene3D" id="3.10.20.30">
    <property type="match status" value="1"/>
</dbReference>
<dbReference type="InterPro" id="IPR016155">
    <property type="entry name" value="Mopterin_synth/thiamin_S_b"/>
</dbReference>
<dbReference type="Proteomes" id="UP000252167">
    <property type="component" value="Unassembled WGS sequence"/>
</dbReference>
<proteinExistence type="predicted"/>
<name>A0A365YPU9_9MICC</name>
<sequence length="78" mass="8009">MDITLNSTPTTIQQGSTLRDLVSSHLGRELDEQGQAADGTKLGLAVAVNGAVVPRSAWAQRELAAGHTVELVTAAQGG</sequence>
<gene>
    <name evidence="1" type="primary">thiS</name>
    <name evidence="1" type="ORF">C1H84_03275</name>
</gene>
<protein>
    <submittedName>
        <fullName evidence="1">Thiamine biosynthesis protein ThiS</fullName>
    </submittedName>
</protein>
<dbReference type="Pfam" id="PF02597">
    <property type="entry name" value="ThiS"/>
    <property type="match status" value="1"/>
</dbReference>
<dbReference type="NCBIfam" id="TIGR01683">
    <property type="entry name" value="thiS"/>
    <property type="match status" value="1"/>
</dbReference>
<dbReference type="AlphaFoldDB" id="A0A365YPU9"/>
<dbReference type="InterPro" id="IPR012675">
    <property type="entry name" value="Beta-grasp_dom_sf"/>
</dbReference>
<accession>A0A365YPU9</accession>
<reference evidence="1 2" key="1">
    <citation type="submission" date="2018-01" db="EMBL/GenBank/DDBJ databases">
        <title>Glutamicibacter soli strain NHPC-3 Whole genome sequence and assembly.</title>
        <authorList>
            <person name="Choudhury P."/>
            <person name="Gupta D."/>
            <person name="Sengupta K."/>
            <person name="Jawed A."/>
            <person name="Sultana N."/>
            <person name="Saha P."/>
        </authorList>
    </citation>
    <scope>NUCLEOTIDE SEQUENCE [LARGE SCALE GENOMIC DNA]</scope>
    <source>
        <strain evidence="1 2">NHPC-3</strain>
    </source>
</reference>
<dbReference type="InterPro" id="IPR010035">
    <property type="entry name" value="Thi_S"/>
</dbReference>
<dbReference type="PANTHER" id="PTHR34472">
    <property type="entry name" value="SULFUR CARRIER PROTEIN THIS"/>
    <property type="match status" value="1"/>
</dbReference>
<evidence type="ECO:0000313" key="2">
    <source>
        <dbReference type="Proteomes" id="UP000252167"/>
    </source>
</evidence>
<dbReference type="EMBL" id="POAF01000001">
    <property type="protein sequence ID" value="RBM04407.1"/>
    <property type="molecule type" value="Genomic_DNA"/>
</dbReference>
<comment type="caution">
    <text evidence="1">The sequence shown here is derived from an EMBL/GenBank/DDBJ whole genome shotgun (WGS) entry which is preliminary data.</text>
</comment>
<dbReference type="InterPro" id="IPR003749">
    <property type="entry name" value="ThiS/MoaD-like"/>
</dbReference>
<dbReference type="SUPFAM" id="SSF54285">
    <property type="entry name" value="MoaD/ThiS"/>
    <property type="match status" value="1"/>
</dbReference>
<keyword evidence="2" id="KW-1185">Reference proteome</keyword>
<organism evidence="1 2">
    <name type="scientific">Glutamicibacter soli</name>
    <dbReference type="NCBI Taxonomy" id="453836"/>
    <lineage>
        <taxon>Bacteria</taxon>
        <taxon>Bacillati</taxon>
        <taxon>Actinomycetota</taxon>
        <taxon>Actinomycetes</taxon>
        <taxon>Micrococcales</taxon>
        <taxon>Micrococcaceae</taxon>
        <taxon>Glutamicibacter</taxon>
    </lineage>
</organism>
<dbReference type="CDD" id="cd00565">
    <property type="entry name" value="Ubl_ThiS"/>
    <property type="match status" value="1"/>
</dbReference>